<dbReference type="Pfam" id="PF01467">
    <property type="entry name" value="CTP_transf_like"/>
    <property type="match status" value="1"/>
</dbReference>
<dbReference type="EMBL" id="CP060139">
    <property type="protein sequence ID" value="QNR25683.1"/>
    <property type="molecule type" value="Genomic_DNA"/>
</dbReference>
<keyword evidence="14" id="KW-1185">Reference proteome</keyword>
<evidence type="ECO:0000256" key="1">
    <source>
        <dbReference type="ARBA" id="ARBA00002324"/>
    </source>
</evidence>
<dbReference type="KEGG" id="chyd:H4K34_07540"/>
<keyword evidence="8 11" id="KW-0067">ATP-binding</keyword>
<comment type="function">
    <text evidence="1 11">Catalyzes the reversible adenylation of nicotinate mononucleotide (NaMN) to nicotinic acid adenine dinucleotide (NaAD).</text>
</comment>
<dbReference type="InterPro" id="IPR014729">
    <property type="entry name" value="Rossmann-like_a/b/a_fold"/>
</dbReference>
<dbReference type="GO" id="GO:0005524">
    <property type="term" value="F:ATP binding"/>
    <property type="evidence" value="ECO:0007669"/>
    <property type="project" value="UniProtKB-KW"/>
</dbReference>
<comment type="similarity">
    <text evidence="3 11">Belongs to the NadD family.</text>
</comment>
<evidence type="ECO:0000259" key="12">
    <source>
        <dbReference type="Pfam" id="PF01467"/>
    </source>
</evidence>
<dbReference type="EC" id="2.7.7.18" evidence="11"/>
<dbReference type="PANTHER" id="PTHR39321:SF3">
    <property type="entry name" value="PHOSPHOPANTETHEINE ADENYLYLTRANSFERASE"/>
    <property type="match status" value="1"/>
</dbReference>
<keyword evidence="7 11" id="KW-0547">Nucleotide-binding</keyword>
<evidence type="ECO:0000313" key="13">
    <source>
        <dbReference type="EMBL" id="QNR25683.1"/>
    </source>
</evidence>
<evidence type="ECO:0000256" key="2">
    <source>
        <dbReference type="ARBA" id="ARBA00005019"/>
    </source>
</evidence>
<feature type="domain" description="Cytidyltransferase-like" evidence="12">
    <location>
        <begin position="7"/>
        <end position="165"/>
    </location>
</feature>
<evidence type="ECO:0000256" key="6">
    <source>
        <dbReference type="ARBA" id="ARBA00022695"/>
    </source>
</evidence>
<dbReference type="Proteomes" id="UP000516305">
    <property type="component" value="Chromosome"/>
</dbReference>
<evidence type="ECO:0000256" key="8">
    <source>
        <dbReference type="ARBA" id="ARBA00022840"/>
    </source>
</evidence>
<dbReference type="AlphaFoldDB" id="A0A7H0VIY5"/>
<comment type="pathway">
    <text evidence="2 11">Cofactor biosynthesis; NAD(+) biosynthesis; deamido-NAD(+) from nicotinate D-ribonucleotide: step 1/1.</text>
</comment>
<keyword evidence="9 11" id="KW-0520">NAD</keyword>
<evidence type="ECO:0000256" key="5">
    <source>
        <dbReference type="ARBA" id="ARBA00022679"/>
    </source>
</evidence>
<proteinExistence type="inferred from homology"/>
<accession>A0A7H0VIY5</accession>
<dbReference type="InterPro" id="IPR005248">
    <property type="entry name" value="NadD/NMNAT"/>
</dbReference>
<dbReference type="NCBIfam" id="TIGR00125">
    <property type="entry name" value="cyt_tran_rel"/>
    <property type="match status" value="1"/>
</dbReference>
<evidence type="ECO:0000256" key="7">
    <source>
        <dbReference type="ARBA" id="ARBA00022741"/>
    </source>
</evidence>
<dbReference type="Gene3D" id="3.40.50.620">
    <property type="entry name" value="HUPs"/>
    <property type="match status" value="1"/>
</dbReference>
<evidence type="ECO:0000256" key="11">
    <source>
        <dbReference type="HAMAP-Rule" id="MF_00244"/>
    </source>
</evidence>
<evidence type="ECO:0000256" key="10">
    <source>
        <dbReference type="ARBA" id="ARBA00048721"/>
    </source>
</evidence>
<dbReference type="GO" id="GO:0004515">
    <property type="term" value="F:nicotinate-nucleotide adenylyltransferase activity"/>
    <property type="evidence" value="ECO:0007669"/>
    <property type="project" value="UniProtKB-UniRule"/>
</dbReference>
<dbReference type="RefSeq" id="WP_210760208.1">
    <property type="nucleotide sequence ID" value="NZ_CP060139.1"/>
</dbReference>
<comment type="catalytic activity">
    <reaction evidence="10 11">
        <text>nicotinate beta-D-ribonucleotide + ATP + H(+) = deamido-NAD(+) + diphosphate</text>
        <dbReference type="Rhea" id="RHEA:22860"/>
        <dbReference type="ChEBI" id="CHEBI:15378"/>
        <dbReference type="ChEBI" id="CHEBI:30616"/>
        <dbReference type="ChEBI" id="CHEBI:33019"/>
        <dbReference type="ChEBI" id="CHEBI:57502"/>
        <dbReference type="ChEBI" id="CHEBI:58437"/>
        <dbReference type="EC" id="2.7.7.18"/>
    </reaction>
</comment>
<keyword evidence="4 11" id="KW-0662">Pyridine nucleotide biosynthesis</keyword>
<name>A0A7H0VIY5_9FLAO</name>
<evidence type="ECO:0000313" key="14">
    <source>
        <dbReference type="Proteomes" id="UP000516305"/>
    </source>
</evidence>
<dbReference type="UniPathway" id="UPA00253">
    <property type="reaction ID" value="UER00332"/>
</dbReference>
<keyword evidence="6 11" id="KW-0548">Nucleotidyltransferase</keyword>
<organism evidence="13 14">
    <name type="scientific">Croceimicrobium hydrocarbonivorans</name>
    <dbReference type="NCBI Taxonomy" id="2761580"/>
    <lineage>
        <taxon>Bacteria</taxon>
        <taxon>Pseudomonadati</taxon>
        <taxon>Bacteroidota</taxon>
        <taxon>Flavobacteriia</taxon>
        <taxon>Flavobacteriales</taxon>
        <taxon>Owenweeksiaceae</taxon>
        <taxon>Croceimicrobium</taxon>
    </lineage>
</organism>
<evidence type="ECO:0000256" key="3">
    <source>
        <dbReference type="ARBA" id="ARBA00009014"/>
    </source>
</evidence>
<dbReference type="CDD" id="cd02165">
    <property type="entry name" value="NMNAT"/>
    <property type="match status" value="1"/>
</dbReference>
<dbReference type="InterPro" id="IPR004821">
    <property type="entry name" value="Cyt_trans-like"/>
</dbReference>
<sequence length="193" mass="22570">MKKKVGLYFGTFNPIHVGHCIIAQYMLEFTDLEEVWFVVTPHNPHKKKSSLLDDRQRLHMVNLAIGDHYKLRVSDVEFGLPQPSYTANTLVHLEENHPEFSFHLIMGEDNLESFPRWRNFESILEQHELYVYPRIASDGGELAHHPKVHITKSPIIEIASTEIREAIKEGKDVSYMLPPAVWNYIDQELFYRD</sequence>
<dbReference type="NCBIfam" id="TIGR00482">
    <property type="entry name" value="nicotinate (nicotinamide) nucleotide adenylyltransferase"/>
    <property type="match status" value="1"/>
</dbReference>
<gene>
    <name evidence="11" type="primary">nadD</name>
    <name evidence="13" type="ORF">H4K34_07540</name>
</gene>
<keyword evidence="5 11" id="KW-0808">Transferase</keyword>
<dbReference type="HAMAP" id="MF_00244">
    <property type="entry name" value="NaMN_adenylyltr"/>
    <property type="match status" value="1"/>
</dbReference>
<dbReference type="PANTHER" id="PTHR39321">
    <property type="entry name" value="NICOTINATE-NUCLEOTIDE ADENYLYLTRANSFERASE-RELATED"/>
    <property type="match status" value="1"/>
</dbReference>
<evidence type="ECO:0000256" key="9">
    <source>
        <dbReference type="ARBA" id="ARBA00023027"/>
    </source>
</evidence>
<reference evidence="13 14" key="1">
    <citation type="submission" date="2020-08" db="EMBL/GenBank/DDBJ databases">
        <title>Croceimicrobium hydrocarbonivorans gen. nov., sp. nov., a novel marine bacterium isolated from a bacterial consortium that degrades polyethylene terephthalate.</title>
        <authorList>
            <person name="Liu R."/>
        </authorList>
    </citation>
    <scope>NUCLEOTIDE SEQUENCE [LARGE SCALE GENOMIC DNA]</scope>
    <source>
        <strain evidence="13 14">A20-9</strain>
    </source>
</reference>
<evidence type="ECO:0000256" key="4">
    <source>
        <dbReference type="ARBA" id="ARBA00022642"/>
    </source>
</evidence>
<dbReference type="GO" id="GO:0009435">
    <property type="term" value="P:NAD+ biosynthetic process"/>
    <property type="evidence" value="ECO:0007669"/>
    <property type="project" value="UniProtKB-UniRule"/>
</dbReference>
<protein>
    <recommendedName>
        <fullName evidence="11">Probable nicotinate-nucleotide adenylyltransferase</fullName>
        <ecNumber evidence="11">2.7.7.18</ecNumber>
    </recommendedName>
    <alternativeName>
        <fullName evidence="11">Deamido-NAD(+) diphosphorylase</fullName>
    </alternativeName>
    <alternativeName>
        <fullName evidence="11">Deamido-NAD(+) pyrophosphorylase</fullName>
    </alternativeName>
    <alternativeName>
        <fullName evidence="11">Nicotinate mononucleotide adenylyltransferase</fullName>
        <shortName evidence="11">NaMN adenylyltransferase</shortName>
    </alternativeName>
</protein>
<dbReference type="SUPFAM" id="SSF52374">
    <property type="entry name" value="Nucleotidylyl transferase"/>
    <property type="match status" value="1"/>
</dbReference>